<evidence type="ECO:0000256" key="1">
    <source>
        <dbReference type="SAM" id="Phobius"/>
    </source>
</evidence>
<feature type="transmembrane region" description="Helical" evidence="1">
    <location>
        <begin position="191"/>
        <end position="212"/>
    </location>
</feature>
<proteinExistence type="predicted"/>
<dbReference type="Proteomes" id="UP000315825">
    <property type="component" value="Unassembled WGS sequence"/>
</dbReference>
<evidence type="ECO:0000313" key="2">
    <source>
        <dbReference type="EMBL" id="RZO25893.1"/>
    </source>
</evidence>
<comment type="caution">
    <text evidence="2">The sequence shown here is derived from an EMBL/GenBank/DDBJ whole genome shotgun (WGS) entry which is preliminary data.</text>
</comment>
<reference evidence="2 3" key="1">
    <citation type="submission" date="2019-02" db="EMBL/GenBank/DDBJ databases">
        <title>Prokaryotic population dynamics and viral predation in marine succession experiment using metagenomics: the confinement effect.</title>
        <authorList>
            <person name="Haro-Moreno J.M."/>
            <person name="Rodriguez-Valera F."/>
            <person name="Lopez-Perez M."/>
        </authorList>
    </citation>
    <scope>NUCLEOTIDE SEQUENCE [LARGE SCALE GENOMIC DNA]</scope>
    <source>
        <strain evidence="2">MED-G159</strain>
    </source>
</reference>
<keyword evidence="1" id="KW-1133">Transmembrane helix</keyword>
<gene>
    <name evidence="2" type="ORF">EVA92_04050</name>
</gene>
<evidence type="ECO:0008006" key="4">
    <source>
        <dbReference type="Google" id="ProtNLM"/>
    </source>
</evidence>
<sequence length="218" mass="25417">MRRIVRLTHRYLSFFISIQLLLWTVSGIYFAFNKIEEVRGEQYRLENNFSADLSKINFSLDNATNIKIFDRLGEQIIFANVGKNKYLNIDGIEVAKIGPDDSMKIVEQSTTLKPIESIEINKNQIGSEYRGRPLPLYKVLAENDQQEKINAYVNPYSGEIVAIRSDQWRSWDLMWGFHIMDWRERDNIDNILLKVFSILALVSSLTGVVLFFRSKRSQ</sequence>
<name>A0A520MXF4_9GAMM</name>
<keyword evidence="1" id="KW-0812">Transmembrane</keyword>
<evidence type="ECO:0000313" key="3">
    <source>
        <dbReference type="Proteomes" id="UP000315825"/>
    </source>
</evidence>
<accession>A0A520MXF4</accession>
<feature type="transmembrane region" description="Helical" evidence="1">
    <location>
        <begin position="12"/>
        <end position="32"/>
    </location>
</feature>
<protein>
    <recommendedName>
        <fullName evidence="4">PepSY domain-containing protein</fullName>
    </recommendedName>
</protein>
<dbReference type="AlphaFoldDB" id="A0A520MXF4"/>
<keyword evidence="1" id="KW-0472">Membrane</keyword>
<dbReference type="EMBL" id="SHBE01000008">
    <property type="protein sequence ID" value="RZO25893.1"/>
    <property type="molecule type" value="Genomic_DNA"/>
</dbReference>
<organism evidence="2 3">
    <name type="scientific">SAR86 cluster bacterium</name>
    <dbReference type="NCBI Taxonomy" id="2030880"/>
    <lineage>
        <taxon>Bacteria</taxon>
        <taxon>Pseudomonadati</taxon>
        <taxon>Pseudomonadota</taxon>
        <taxon>Gammaproteobacteria</taxon>
        <taxon>SAR86 cluster</taxon>
    </lineage>
</organism>